<dbReference type="Gene3D" id="2.40.70.10">
    <property type="entry name" value="Acid Proteases"/>
    <property type="match status" value="2"/>
</dbReference>
<evidence type="ECO:0000256" key="3">
    <source>
        <dbReference type="RuleBase" id="RU000454"/>
    </source>
</evidence>
<feature type="region of interest" description="Disordered" evidence="4">
    <location>
        <begin position="1"/>
        <end position="31"/>
    </location>
</feature>
<evidence type="ECO:0000259" key="5">
    <source>
        <dbReference type="PROSITE" id="PS51767"/>
    </source>
</evidence>
<accession>A0ABQ7K4G5</accession>
<keyword evidence="7" id="KW-1185">Reference proteome</keyword>
<dbReference type="PRINTS" id="PR00792">
    <property type="entry name" value="PEPSIN"/>
</dbReference>
<keyword evidence="3" id="KW-0378">Hydrolase</keyword>
<keyword evidence="2 3" id="KW-0064">Aspartyl protease</keyword>
<dbReference type="PROSITE" id="PS51767">
    <property type="entry name" value="PEPTIDASE_A1"/>
    <property type="match status" value="1"/>
</dbReference>
<feature type="region of interest" description="Disordered" evidence="4">
    <location>
        <begin position="118"/>
        <end position="177"/>
    </location>
</feature>
<feature type="compositionally biased region" description="Low complexity" evidence="4">
    <location>
        <begin position="156"/>
        <end position="172"/>
    </location>
</feature>
<proteinExistence type="inferred from homology"/>
<evidence type="ECO:0000256" key="1">
    <source>
        <dbReference type="ARBA" id="ARBA00007447"/>
    </source>
</evidence>
<sequence>MTSSTTTCTPSSKNSSTKRNTLSSQFNGSSNSNKGGTSLFRNICVLFLVSSLVLSTDVTFSGASLVAAELTSSSTEGTSASAAAASSSTQHQEPHNVVLQRRSSGIYMPPKGATLYYPSPATQFPGSSSGSPSLSSSSQAHVDAQEGSSGGGGLIGITSKAHASAGKGSSNSTSGLARATPNIISVPLQDLMADTVYIGTPPQNFTMVFDTGSSDMWVPAQSCVTPVCLTLIRYNTTASTTYRTENKPFDVKYGDGSHVSGVTAIDSVTLSGTKIANQSFGLAAVDDSTIAKKGVEGVVGLGFGAVANIKGYSTLVETMISRKNLTQPIVSIWMGRQRMGGANEGSGGAVIFGGVDTTKYVGNFTWAPTIDRSAWKIKFDGVSIAGKSLGLSGNALIDSGTSLIIVPSKAASVFHDHIPGALDIPKVGWILPCNTSVGDLNFTIAGQQFRVPADELVVLFRIPGYAEYCKSAIDVSSSPSDNDYILGASFLKNVYSVYDYRSFAIGFAQPSNVYNTLANITLLPNLSNTPQGQGNNSNGTHNGGDGSNGGNTSAASTHNGIHAMFYAGMSTLVVTMLMFSGL</sequence>
<gene>
    <name evidence="6" type="ORF">BGZ96_006662</name>
</gene>
<dbReference type="InterPro" id="IPR001969">
    <property type="entry name" value="Aspartic_peptidase_AS"/>
</dbReference>
<comment type="caution">
    <text evidence="6">The sequence shown here is derived from an EMBL/GenBank/DDBJ whole genome shotgun (WGS) entry which is preliminary data.</text>
</comment>
<dbReference type="EMBL" id="JAAAIM010000324">
    <property type="protein sequence ID" value="KAG0289854.1"/>
    <property type="molecule type" value="Genomic_DNA"/>
</dbReference>
<protein>
    <recommendedName>
        <fullName evidence="5">Peptidase A1 domain-containing protein</fullName>
    </recommendedName>
</protein>
<organism evidence="6 7">
    <name type="scientific">Linnemannia gamsii</name>
    <dbReference type="NCBI Taxonomy" id="64522"/>
    <lineage>
        <taxon>Eukaryota</taxon>
        <taxon>Fungi</taxon>
        <taxon>Fungi incertae sedis</taxon>
        <taxon>Mucoromycota</taxon>
        <taxon>Mortierellomycotina</taxon>
        <taxon>Mortierellomycetes</taxon>
        <taxon>Mortierellales</taxon>
        <taxon>Mortierellaceae</taxon>
        <taxon>Linnemannia</taxon>
    </lineage>
</organism>
<evidence type="ECO:0000256" key="4">
    <source>
        <dbReference type="SAM" id="MobiDB-lite"/>
    </source>
</evidence>
<dbReference type="Proteomes" id="UP001194696">
    <property type="component" value="Unassembled WGS sequence"/>
</dbReference>
<dbReference type="SUPFAM" id="SSF50630">
    <property type="entry name" value="Acid proteases"/>
    <property type="match status" value="1"/>
</dbReference>
<feature type="domain" description="Peptidase A1" evidence="5">
    <location>
        <begin position="192"/>
        <end position="508"/>
    </location>
</feature>
<reference evidence="6 7" key="1">
    <citation type="journal article" date="2020" name="Fungal Divers.">
        <title>Resolving the Mortierellaceae phylogeny through synthesis of multi-gene phylogenetics and phylogenomics.</title>
        <authorList>
            <person name="Vandepol N."/>
            <person name="Liber J."/>
            <person name="Desiro A."/>
            <person name="Na H."/>
            <person name="Kennedy M."/>
            <person name="Barry K."/>
            <person name="Grigoriev I.V."/>
            <person name="Miller A.N."/>
            <person name="O'Donnell K."/>
            <person name="Stajich J.E."/>
            <person name="Bonito G."/>
        </authorList>
    </citation>
    <scope>NUCLEOTIDE SEQUENCE [LARGE SCALE GENOMIC DNA]</scope>
    <source>
        <strain evidence="6 7">AD045</strain>
    </source>
</reference>
<dbReference type="CDD" id="cd05471">
    <property type="entry name" value="pepsin_like"/>
    <property type="match status" value="1"/>
</dbReference>
<evidence type="ECO:0000313" key="6">
    <source>
        <dbReference type="EMBL" id="KAG0289854.1"/>
    </source>
</evidence>
<dbReference type="InterPro" id="IPR001461">
    <property type="entry name" value="Aspartic_peptidase_A1"/>
</dbReference>
<dbReference type="InterPro" id="IPR033121">
    <property type="entry name" value="PEPTIDASE_A1"/>
</dbReference>
<keyword evidence="3" id="KW-0645">Protease</keyword>
<comment type="similarity">
    <text evidence="1 3">Belongs to the peptidase A1 family.</text>
</comment>
<feature type="region of interest" description="Disordered" evidence="4">
    <location>
        <begin position="528"/>
        <end position="553"/>
    </location>
</feature>
<feature type="compositionally biased region" description="Low complexity" evidence="4">
    <location>
        <begin position="125"/>
        <end position="138"/>
    </location>
</feature>
<name>A0ABQ7K4G5_9FUNG</name>
<dbReference type="PROSITE" id="PS00141">
    <property type="entry name" value="ASP_PROTEASE"/>
    <property type="match status" value="2"/>
</dbReference>
<dbReference type="InterPro" id="IPR021109">
    <property type="entry name" value="Peptidase_aspartic_dom_sf"/>
</dbReference>
<dbReference type="PANTHER" id="PTHR47966:SF51">
    <property type="entry name" value="BETA-SITE APP-CLEAVING ENZYME, ISOFORM A-RELATED"/>
    <property type="match status" value="1"/>
</dbReference>
<dbReference type="Pfam" id="PF00026">
    <property type="entry name" value="Asp"/>
    <property type="match status" value="1"/>
</dbReference>
<feature type="compositionally biased region" description="Low complexity" evidence="4">
    <location>
        <begin position="531"/>
        <end position="540"/>
    </location>
</feature>
<evidence type="ECO:0000313" key="7">
    <source>
        <dbReference type="Proteomes" id="UP001194696"/>
    </source>
</evidence>
<evidence type="ECO:0000256" key="2">
    <source>
        <dbReference type="ARBA" id="ARBA00022750"/>
    </source>
</evidence>
<dbReference type="PANTHER" id="PTHR47966">
    <property type="entry name" value="BETA-SITE APP-CLEAVING ENZYME, ISOFORM A-RELATED"/>
    <property type="match status" value="1"/>
</dbReference>
<dbReference type="InterPro" id="IPR034164">
    <property type="entry name" value="Pepsin-like_dom"/>
</dbReference>